<protein>
    <submittedName>
        <fullName evidence="2">Uncharacterized protein</fullName>
    </submittedName>
</protein>
<dbReference type="EMBL" id="RDQH01000341">
    <property type="protein sequence ID" value="RXH74855.1"/>
    <property type="molecule type" value="Genomic_DNA"/>
</dbReference>
<feature type="compositionally biased region" description="Acidic residues" evidence="1">
    <location>
        <begin position="48"/>
        <end position="60"/>
    </location>
</feature>
<comment type="caution">
    <text evidence="2">The sequence shown here is derived from an EMBL/GenBank/DDBJ whole genome shotgun (WGS) entry which is preliminary data.</text>
</comment>
<dbReference type="AlphaFoldDB" id="A0A498HZ30"/>
<keyword evidence="3" id="KW-1185">Reference proteome</keyword>
<reference evidence="2 3" key="1">
    <citation type="submission" date="2018-10" db="EMBL/GenBank/DDBJ databases">
        <title>A high-quality apple genome assembly.</title>
        <authorList>
            <person name="Hu J."/>
        </authorList>
    </citation>
    <scope>NUCLEOTIDE SEQUENCE [LARGE SCALE GENOMIC DNA]</scope>
    <source>
        <strain evidence="3">cv. HFTH1</strain>
        <tissue evidence="2">Young leaf</tissue>
    </source>
</reference>
<organism evidence="2 3">
    <name type="scientific">Malus domestica</name>
    <name type="common">Apple</name>
    <name type="synonym">Pyrus malus</name>
    <dbReference type="NCBI Taxonomy" id="3750"/>
    <lineage>
        <taxon>Eukaryota</taxon>
        <taxon>Viridiplantae</taxon>
        <taxon>Streptophyta</taxon>
        <taxon>Embryophyta</taxon>
        <taxon>Tracheophyta</taxon>
        <taxon>Spermatophyta</taxon>
        <taxon>Magnoliopsida</taxon>
        <taxon>eudicotyledons</taxon>
        <taxon>Gunneridae</taxon>
        <taxon>Pentapetalae</taxon>
        <taxon>rosids</taxon>
        <taxon>fabids</taxon>
        <taxon>Rosales</taxon>
        <taxon>Rosaceae</taxon>
        <taxon>Amygdaloideae</taxon>
        <taxon>Maleae</taxon>
        <taxon>Malus</taxon>
    </lineage>
</organism>
<proteinExistence type="predicted"/>
<evidence type="ECO:0000313" key="2">
    <source>
        <dbReference type="EMBL" id="RXH74855.1"/>
    </source>
</evidence>
<evidence type="ECO:0000313" key="3">
    <source>
        <dbReference type="Proteomes" id="UP000290289"/>
    </source>
</evidence>
<name>A0A498HZ30_MALDO</name>
<dbReference type="Proteomes" id="UP000290289">
    <property type="component" value="Chromosome 15"/>
</dbReference>
<gene>
    <name evidence="2" type="ORF">DVH24_029576</name>
</gene>
<accession>A0A498HZ30</accession>
<feature type="region of interest" description="Disordered" evidence="1">
    <location>
        <begin position="30"/>
        <end position="60"/>
    </location>
</feature>
<sequence>MLLTKAKAYPFSAHAIPCFRHVDEIKPSKWANSEPHRVPAEALTTEADVAEDIDENKEVK</sequence>
<evidence type="ECO:0000256" key="1">
    <source>
        <dbReference type="SAM" id="MobiDB-lite"/>
    </source>
</evidence>